<dbReference type="AlphaFoldDB" id="A0A7S4D4X0"/>
<protein>
    <recommendedName>
        <fullName evidence="1">3'-5' exonuclease domain-containing protein</fullName>
    </recommendedName>
</protein>
<accession>A0A7S4D4X0</accession>
<dbReference type="GO" id="GO:0003676">
    <property type="term" value="F:nucleic acid binding"/>
    <property type="evidence" value="ECO:0007669"/>
    <property type="project" value="InterPro"/>
</dbReference>
<dbReference type="PANTHER" id="PTHR47765:SF2">
    <property type="entry name" value="EXONUCLEASE MUT-7 HOMOLOG"/>
    <property type="match status" value="1"/>
</dbReference>
<sequence length="331" mass="36267">MVAHAPATLGRALARALLARPPPGAPDAGLRAVCRLGLGDDPEFAPLLSAPMDELLADSANDKVRKSPVQEDGPILSLPDPLPDVRVVDSMAGLLAMEQRLMFISGAECLQVGLDAEWRPFSNEQKPTKCALLQVASRTHIFLLDLLGLEEEEDSSKKLDCLLSWLFSSPEILKLGYGFQGDVERLRWSYPGKNCYFCRIANFFDLKIFQDQPHRDLGQGLQGLCKKILGAALDKRMQTSNWENRPLMHEQIEYAALDAFCLLQLYNNCAGAVHSGSFLSCKKLCLVLINPKGCDDITARASSAKCNGACSRNCDGENQDVGKYGVCRCCC</sequence>
<dbReference type="GO" id="GO:0006139">
    <property type="term" value="P:nucleobase-containing compound metabolic process"/>
    <property type="evidence" value="ECO:0007669"/>
    <property type="project" value="InterPro"/>
</dbReference>
<dbReference type="InterPro" id="IPR012337">
    <property type="entry name" value="RNaseH-like_sf"/>
</dbReference>
<proteinExistence type="predicted"/>
<dbReference type="SUPFAM" id="SSF53098">
    <property type="entry name" value="Ribonuclease H-like"/>
    <property type="match status" value="1"/>
</dbReference>
<feature type="domain" description="3'-5' exonuclease" evidence="1">
    <location>
        <begin position="85"/>
        <end position="274"/>
    </location>
</feature>
<gene>
    <name evidence="2" type="ORF">HAKA00212_LOCUS7530</name>
</gene>
<reference evidence="2" key="1">
    <citation type="submission" date="2021-01" db="EMBL/GenBank/DDBJ databases">
        <authorList>
            <person name="Corre E."/>
            <person name="Pelletier E."/>
            <person name="Niang G."/>
            <person name="Scheremetjew M."/>
            <person name="Finn R."/>
            <person name="Kale V."/>
            <person name="Holt S."/>
            <person name="Cochrane G."/>
            <person name="Meng A."/>
            <person name="Brown T."/>
            <person name="Cohen L."/>
        </authorList>
    </citation>
    <scope>NUCLEOTIDE SEQUENCE</scope>
    <source>
        <strain evidence="2">CCMP3107</strain>
    </source>
</reference>
<dbReference type="Pfam" id="PF01612">
    <property type="entry name" value="DNA_pol_A_exo1"/>
    <property type="match status" value="1"/>
</dbReference>
<name>A0A7S4D4X0_HETAK</name>
<evidence type="ECO:0000313" key="2">
    <source>
        <dbReference type="EMBL" id="CAE0628848.1"/>
    </source>
</evidence>
<dbReference type="InterPro" id="IPR052408">
    <property type="entry name" value="Exonuclease_MUT-7-like"/>
</dbReference>
<dbReference type="PANTHER" id="PTHR47765">
    <property type="entry name" value="3'-5' EXONUCLEASE DOMAIN-CONTAINING PROTEIN"/>
    <property type="match status" value="1"/>
</dbReference>
<dbReference type="GO" id="GO:0008408">
    <property type="term" value="F:3'-5' exonuclease activity"/>
    <property type="evidence" value="ECO:0007669"/>
    <property type="project" value="InterPro"/>
</dbReference>
<dbReference type="InterPro" id="IPR002562">
    <property type="entry name" value="3'-5'_exonuclease_dom"/>
</dbReference>
<dbReference type="EMBL" id="HBIU01016153">
    <property type="protein sequence ID" value="CAE0628848.1"/>
    <property type="molecule type" value="Transcribed_RNA"/>
</dbReference>
<organism evidence="2">
    <name type="scientific">Heterosigma akashiwo</name>
    <name type="common">Chromophytic alga</name>
    <name type="synonym">Heterosigma carterae</name>
    <dbReference type="NCBI Taxonomy" id="2829"/>
    <lineage>
        <taxon>Eukaryota</taxon>
        <taxon>Sar</taxon>
        <taxon>Stramenopiles</taxon>
        <taxon>Ochrophyta</taxon>
        <taxon>Raphidophyceae</taxon>
        <taxon>Chattonellales</taxon>
        <taxon>Chattonellaceae</taxon>
        <taxon>Heterosigma</taxon>
    </lineage>
</organism>
<dbReference type="InterPro" id="IPR036397">
    <property type="entry name" value="RNaseH_sf"/>
</dbReference>
<evidence type="ECO:0000259" key="1">
    <source>
        <dbReference type="SMART" id="SM00474"/>
    </source>
</evidence>
<dbReference type="Gene3D" id="3.30.420.10">
    <property type="entry name" value="Ribonuclease H-like superfamily/Ribonuclease H"/>
    <property type="match status" value="1"/>
</dbReference>
<dbReference type="SMART" id="SM00474">
    <property type="entry name" value="35EXOc"/>
    <property type="match status" value="1"/>
</dbReference>